<dbReference type="Pfam" id="PF07727">
    <property type="entry name" value="RVT_2"/>
    <property type="match status" value="1"/>
</dbReference>
<feature type="domain" description="Retrovirus-related Pol polyprotein from transposon TNT 1-94-like beta-barrel" evidence="3">
    <location>
        <begin position="177"/>
        <end position="251"/>
    </location>
</feature>
<feature type="domain" description="Reverse transcriptase Ty1/copia-type" evidence="2">
    <location>
        <begin position="472"/>
        <end position="546"/>
    </location>
</feature>
<proteinExistence type="predicted"/>
<keyword evidence="4" id="KW-0808">Transferase</keyword>
<dbReference type="EMBL" id="SSTE01021884">
    <property type="protein sequence ID" value="KAA0031979.1"/>
    <property type="molecule type" value="Genomic_DNA"/>
</dbReference>
<dbReference type="AlphaFoldDB" id="A0A5A7SRS9"/>
<dbReference type="InterPro" id="IPR013103">
    <property type="entry name" value="RVT_2"/>
</dbReference>
<dbReference type="STRING" id="1194695.A0A5A7SRS9"/>
<evidence type="ECO:0000259" key="2">
    <source>
        <dbReference type="Pfam" id="PF07727"/>
    </source>
</evidence>
<keyword evidence="4" id="KW-0548">Nucleotidyltransferase</keyword>
<evidence type="ECO:0000313" key="5">
    <source>
        <dbReference type="Proteomes" id="UP000321393"/>
    </source>
</evidence>
<comment type="caution">
    <text evidence="4">The sequence shown here is derived from an EMBL/GenBank/DDBJ whole genome shotgun (WGS) entry which is preliminary data.</text>
</comment>
<organism evidence="4 5">
    <name type="scientific">Cucumis melo var. makuwa</name>
    <name type="common">Oriental melon</name>
    <dbReference type="NCBI Taxonomy" id="1194695"/>
    <lineage>
        <taxon>Eukaryota</taxon>
        <taxon>Viridiplantae</taxon>
        <taxon>Streptophyta</taxon>
        <taxon>Embryophyta</taxon>
        <taxon>Tracheophyta</taxon>
        <taxon>Spermatophyta</taxon>
        <taxon>Magnoliopsida</taxon>
        <taxon>eudicotyledons</taxon>
        <taxon>Gunneridae</taxon>
        <taxon>Pentapetalae</taxon>
        <taxon>rosids</taxon>
        <taxon>fabids</taxon>
        <taxon>Cucurbitales</taxon>
        <taxon>Cucurbitaceae</taxon>
        <taxon>Benincaseae</taxon>
        <taxon>Cucumis</taxon>
    </lineage>
</organism>
<gene>
    <name evidence="4" type="ORF">E6C27_scaffold134G00690</name>
</gene>
<feature type="region of interest" description="Disordered" evidence="1">
    <location>
        <begin position="1"/>
        <end position="65"/>
    </location>
</feature>
<keyword evidence="4" id="KW-0695">RNA-directed DNA polymerase</keyword>
<dbReference type="GO" id="GO:0003964">
    <property type="term" value="F:RNA-directed DNA polymerase activity"/>
    <property type="evidence" value="ECO:0007669"/>
    <property type="project" value="UniProtKB-KW"/>
</dbReference>
<dbReference type="Proteomes" id="UP000321393">
    <property type="component" value="Unassembled WGS sequence"/>
</dbReference>
<sequence length="547" mass="60828">MGQPSPPSAQPSDQKPLHTQPLSGTWADAPPSVNLTAHPIHFYPSSPVQPSHPPGHPPLHASPIATRHQPSKLSNLYSSANLSVNPLQQPFFYKNGADQHDNRSGIEAGESSTPSGYGQPYVCGLVVNQTYMRAIFEVGASSAQTNLPMYFKESGNFASKGMSQSLDLISVDRKNPWILDSEATDHLTGFSEHFVSYTPCADNEKIRIADGFLAPIIGKGQIVLLDGFSLQNVLHVPKLSYNLLSISKITSELHCKATFLPESVCFQDLSSRRTIGTAQHNRGLYILNDDTPGSSISTTNLLSSYFNTSKHDFMLWHFRTVSDIDPHPIILPTNQVPWKTYYRRNLRKKVGSPTSQSPAPVQDVEPLKIKKSGDETEVRIETSNNEVEQGHIGKLDKYDPSLDLPIALRKGTRSYTKHSISNYMSYENLSLQFRAFTASLDSTIIPKNIHIGLECPKWKNVVMEEMKALEKNNTWEICALPKGHKPVGCKWLFTLKYKADGTLDRHKTRLIAKGFTQTYGVDYVEIFSPVAKLNTVRVLLSEAVNKD</sequence>
<name>A0A5A7SRS9_CUCMM</name>
<evidence type="ECO:0000313" key="4">
    <source>
        <dbReference type="EMBL" id="KAA0031979.1"/>
    </source>
</evidence>
<reference evidence="4 5" key="1">
    <citation type="submission" date="2019-08" db="EMBL/GenBank/DDBJ databases">
        <title>Draft genome sequences of two oriental melons (Cucumis melo L. var makuwa).</title>
        <authorList>
            <person name="Kwon S.-Y."/>
        </authorList>
    </citation>
    <scope>NUCLEOTIDE SEQUENCE [LARGE SCALE GENOMIC DNA]</scope>
    <source>
        <strain evidence="5">cv. SW 3</strain>
        <tissue evidence="4">Leaf</tissue>
    </source>
</reference>
<evidence type="ECO:0000256" key="1">
    <source>
        <dbReference type="SAM" id="MobiDB-lite"/>
    </source>
</evidence>
<feature type="region of interest" description="Disordered" evidence="1">
    <location>
        <begin position="93"/>
        <end position="115"/>
    </location>
</feature>
<dbReference type="InterPro" id="IPR054722">
    <property type="entry name" value="PolX-like_BBD"/>
</dbReference>
<accession>A0A5A7SRS9</accession>
<dbReference type="Pfam" id="PF22936">
    <property type="entry name" value="Pol_BBD"/>
    <property type="match status" value="1"/>
</dbReference>
<evidence type="ECO:0000259" key="3">
    <source>
        <dbReference type="Pfam" id="PF22936"/>
    </source>
</evidence>
<protein>
    <submittedName>
        <fullName evidence="4">Reverse transcriptase</fullName>
    </submittedName>
</protein>